<dbReference type="PROSITE" id="PS50181">
    <property type="entry name" value="FBOX"/>
    <property type="match status" value="1"/>
</dbReference>
<gene>
    <name evidence="3" type="ORF">HannXRQ_Chr13g0417221</name>
    <name evidence="2" type="ORF">HanXRQr2_Chr13g0605801</name>
</gene>
<evidence type="ECO:0000313" key="2">
    <source>
        <dbReference type="EMBL" id="KAF5774885.1"/>
    </source>
</evidence>
<dbReference type="Gramene" id="mRNA:HanXRQr2_Chr13g0605801">
    <property type="protein sequence ID" value="mRNA:HanXRQr2_Chr13g0605801"/>
    <property type="gene ID" value="HanXRQr2_Chr13g0605801"/>
</dbReference>
<sequence length="350" mass="39516">MESISDGASVITEDDDRISNLPDDIIHHILSFLDLKYAVQTSALSLKWKHLWTLMPQLNLNSDTFDSLHRFGKFAAHALSNRNSLTEVSTLTLKFRGSLTRPFVTDIVNYAYLRNLKQLTLWHNGTAHELPQCLFVSRTLKHVTLVNPFAMCRSCTPNSAWDFPALETLNLTCIRLGDGSEKNLNLFYKCVNLKDVTLHQCSMKGLEVFNVCAPHLSSFTITEASVLPKVLNMVTPQLETLTASASVAICSEGLAASSNFLRLCLEGFNALEKVNISMSNSRLRKERHVPSLLELFRTLRTVKFLILDVDVIECRVDPVLMRRDKDKVYGHGFKKTFEARASRRNGKKQV</sequence>
<dbReference type="InterPro" id="IPR001810">
    <property type="entry name" value="F-box_dom"/>
</dbReference>
<dbReference type="Proteomes" id="UP000215914">
    <property type="component" value="Chromosome 13"/>
</dbReference>
<feature type="domain" description="F-box" evidence="1">
    <location>
        <begin position="15"/>
        <end position="68"/>
    </location>
</feature>
<keyword evidence="4" id="KW-1185">Reference proteome</keyword>
<proteinExistence type="predicted"/>
<dbReference type="SUPFAM" id="SSF52047">
    <property type="entry name" value="RNI-like"/>
    <property type="match status" value="1"/>
</dbReference>
<dbReference type="InterPro" id="IPR036047">
    <property type="entry name" value="F-box-like_dom_sf"/>
</dbReference>
<dbReference type="InParanoid" id="A0A251SYY9"/>
<dbReference type="Pfam" id="PF00646">
    <property type="entry name" value="F-box"/>
    <property type="match status" value="1"/>
</dbReference>
<reference evidence="3" key="2">
    <citation type="submission" date="2017-02" db="EMBL/GenBank/DDBJ databases">
        <title>Sunflower complete genome.</title>
        <authorList>
            <person name="Langlade N."/>
            <person name="Munos S."/>
        </authorList>
    </citation>
    <scope>NUCLEOTIDE SEQUENCE [LARGE SCALE GENOMIC DNA]</scope>
    <source>
        <tissue evidence="3">Leaves</tissue>
    </source>
</reference>
<dbReference type="InterPro" id="IPR032675">
    <property type="entry name" value="LRR_dom_sf"/>
</dbReference>
<reference evidence="2 4" key="1">
    <citation type="journal article" date="2017" name="Nature">
        <title>The sunflower genome provides insights into oil metabolism, flowering and Asterid evolution.</title>
        <authorList>
            <person name="Badouin H."/>
            <person name="Gouzy J."/>
            <person name="Grassa C.J."/>
            <person name="Murat F."/>
            <person name="Staton S.E."/>
            <person name="Cottret L."/>
            <person name="Lelandais-Briere C."/>
            <person name="Owens G.L."/>
            <person name="Carrere S."/>
            <person name="Mayjonade B."/>
            <person name="Legrand L."/>
            <person name="Gill N."/>
            <person name="Kane N.C."/>
            <person name="Bowers J.E."/>
            <person name="Hubner S."/>
            <person name="Bellec A."/>
            <person name="Berard A."/>
            <person name="Berges H."/>
            <person name="Blanchet N."/>
            <person name="Boniface M.C."/>
            <person name="Brunel D."/>
            <person name="Catrice O."/>
            <person name="Chaidir N."/>
            <person name="Claudel C."/>
            <person name="Donnadieu C."/>
            <person name="Faraut T."/>
            <person name="Fievet G."/>
            <person name="Helmstetter N."/>
            <person name="King M."/>
            <person name="Knapp S.J."/>
            <person name="Lai Z."/>
            <person name="Le Paslier M.C."/>
            <person name="Lippi Y."/>
            <person name="Lorenzon L."/>
            <person name="Mandel J.R."/>
            <person name="Marage G."/>
            <person name="Marchand G."/>
            <person name="Marquand E."/>
            <person name="Bret-Mestries E."/>
            <person name="Morien E."/>
            <person name="Nambeesan S."/>
            <person name="Nguyen T."/>
            <person name="Pegot-Espagnet P."/>
            <person name="Pouilly N."/>
            <person name="Raftis F."/>
            <person name="Sallet E."/>
            <person name="Schiex T."/>
            <person name="Thomas J."/>
            <person name="Vandecasteele C."/>
            <person name="Vares D."/>
            <person name="Vear F."/>
            <person name="Vautrin S."/>
            <person name="Crespi M."/>
            <person name="Mangin B."/>
            <person name="Burke J.M."/>
            <person name="Salse J."/>
            <person name="Munos S."/>
            <person name="Vincourt P."/>
            <person name="Rieseberg L.H."/>
            <person name="Langlade N.B."/>
        </authorList>
    </citation>
    <scope>NUCLEOTIDE SEQUENCE [LARGE SCALE GENOMIC DNA]</scope>
    <source>
        <strain evidence="4">cv. SF193</strain>
        <tissue evidence="2">Leaves</tissue>
    </source>
</reference>
<evidence type="ECO:0000259" key="1">
    <source>
        <dbReference type="PROSITE" id="PS50181"/>
    </source>
</evidence>
<dbReference type="InterPro" id="IPR053781">
    <property type="entry name" value="F-box_AtFBL13-like"/>
</dbReference>
<protein>
    <submittedName>
        <fullName evidence="2">F-box domain, leucine-rich repeat domain superfamily, F-box-like domain superfamily</fullName>
    </submittedName>
    <submittedName>
        <fullName evidence="3">Putative F-box domain, Leucine-rich repeat domain, L domain-like protein</fullName>
    </submittedName>
</protein>
<organism evidence="3 4">
    <name type="scientific">Helianthus annuus</name>
    <name type="common">Common sunflower</name>
    <dbReference type="NCBI Taxonomy" id="4232"/>
    <lineage>
        <taxon>Eukaryota</taxon>
        <taxon>Viridiplantae</taxon>
        <taxon>Streptophyta</taxon>
        <taxon>Embryophyta</taxon>
        <taxon>Tracheophyta</taxon>
        <taxon>Spermatophyta</taxon>
        <taxon>Magnoliopsida</taxon>
        <taxon>eudicotyledons</taxon>
        <taxon>Gunneridae</taxon>
        <taxon>Pentapetalae</taxon>
        <taxon>asterids</taxon>
        <taxon>campanulids</taxon>
        <taxon>Asterales</taxon>
        <taxon>Asteraceae</taxon>
        <taxon>Asteroideae</taxon>
        <taxon>Heliantheae alliance</taxon>
        <taxon>Heliantheae</taxon>
        <taxon>Helianthus</taxon>
    </lineage>
</organism>
<dbReference type="OMA" id="ITHAYDW"/>
<dbReference type="CDD" id="cd22160">
    <property type="entry name" value="F-box_AtFBL13-like"/>
    <property type="match status" value="1"/>
</dbReference>
<dbReference type="EMBL" id="MNCJ02000328">
    <property type="protein sequence ID" value="KAF5774885.1"/>
    <property type="molecule type" value="Genomic_DNA"/>
</dbReference>
<accession>A0A251SYY9</accession>
<name>A0A251SYY9_HELAN</name>
<evidence type="ECO:0000313" key="4">
    <source>
        <dbReference type="Proteomes" id="UP000215914"/>
    </source>
</evidence>
<dbReference type="PANTHER" id="PTHR32212:SF461">
    <property type="entry name" value="F-BOX DOMAIN-CONTAINING PROTEIN"/>
    <property type="match status" value="1"/>
</dbReference>
<dbReference type="SUPFAM" id="SSF81383">
    <property type="entry name" value="F-box domain"/>
    <property type="match status" value="1"/>
</dbReference>
<evidence type="ECO:0000313" key="3">
    <source>
        <dbReference type="EMBL" id="OTG02811.1"/>
    </source>
</evidence>
<dbReference type="PANTHER" id="PTHR32212">
    <property type="entry name" value="CYCLIN-LIKE F-BOX"/>
    <property type="match status" value="1"/>
</dbReference>
<dbReference type="AlphaFoldDB" id="A0A251SYY9"/>
<dbReference type="EMBL" id="CM007902">
    <property type="protein sequence ID" value="OTG02811.1"/>
    <property type="molecule type" value="Genomic_DNA"/>
</dbReference>
<dbReference type="Gene3D" id="3.80.10.10">
    <property type="entry name" value="Ribonuclease Inhibitor"/>
    <property type="match status" value="1"/>
</dbReference>
<reference evidence="2" key="3">
    <citation type="submission" date="2020-06" db="EMBL/GenBank/DDBJ databases">
        <title>Helianthus annuus Genome sequencing and assembly Release 2.</title>
        <authorList>
            <person name="Gouzy J."/>
            <person name="Langlade N."/>
            <person name="Munos S."/>
        </authorList>
    </citation>
    <scope>NUCLEOTIDE SEQUENCE</scope>
    <source>
        <tissue evidence="2">Leaves</tissue>
    </source>
</reference>